<dbReference type="Proteomes" id="UP001266305">
    <property type="component" value="Unassembled WGS sequence"/>
</dbReference>
<sequence length="61" mass="7044">HDIQLPRWPATIPEHWYGEDLTVPGPFSVLDTWSSLPCPPRTQHTIFSMSPGQRSHTRLQH</sequence>
<dbReference type="EMBL" id="JASSZA010000004">
    <property type="protein sequence ID" value="KAK2113217.1"/>
    <property type="molecule type" value="Genomic_DNA"/>
</dbReference>
<evidence type="ECO:0000313" key="1">
    <source>
        <dbReference type="EMBL" id="KAK2113217.1"/>
    </source>
</evidence>
<proteinExistence type="predicted"/>
<organism evidence="1 2">
    <name type="scientific">Saguinus oedipus</name>
    <name type="common">Cotton-top tamarin</name>
    <name type="synonym">Oedipomidas oedipus</name>
    <dbReference type="NCBI Taxonomy" id="9490"/>
    <lineage>
        <taxon>Eukaryota</taxon>
        <taxon>Metazoa</taxon>
        <taxon>Chordata</taxon>
        <taxon>Craniata</taxon>
        <taxon>Vertebrata</taxon>
        <taxon>Euteleostomi</taxon>
        <taxon>Mammalia</taxon>
        <taxon>Eutheria</taxon>
        <taxon>Euarchontoglires</taxon>
        <taxon>Primates</taxon>
        <taxon>Haplorrhini</taxon>
        <taxon>Platyrrhini</taxon>
        <taxon>Cebidae</taxon>
        <taxon>Callitrichinae</taxon>
        <taxon>Saguinus</taxon>
    </lineage>
</organism>
<comment type="caution">
    <text evidence="1">The sequence shown here is derived from an EMBL/GenBank/DDBJ whole genome shotgun (WGS) entry which is preliminary data.</text>
</comment>
<reference evidence="1 2" key="1">
    <citation type="submission" date="2023-05" db="EMBL/GenBank/DDBJ databases">
        <title>B98-5 Cell Line De Novo Hybrid Assembly: An Optical Mapping Approach.</title>
        <authorList>
            <person name="Kananen K."/>
            <person name="Auerbach J.A."/>
            <person name="Kautto E."/>
            <person name="Blachly J.S."/>
        </authorList>
    </citation>
    <scope>NUCLEOTIDE SEQUENCE [LARGE SCALE GENOMIC DNA]</scope>
    <source>
        <strain evidence="1">B95-8</strain>
        <tissue evidence="1">Cell line</tissue>
    </source>
</reference>
<feature type="non-terminal residue" evidence="1">
    <location>
        <position position="1"/>
    </location>
</feature>
<evidence type="ECO:0000313" key="2">
    <source>
        <dbReference type="Proteomes" id="UP001266305"/>
    </source>
</evidence>
<keyword evidence="2" id="KW-1185">Reference proteome</keyword>
<protein>
    <submittedName>
        <fullName evidence="1">Uncharacterized protein</fullName>
    </submittedName>
</protein>
<name>A0ABQ9VV56_SAGOE</name>
<accession>A0ABQ9VV56</accession>
<gene>
    <name evidence="1" type="ORF">P7K49_007483</name>
</gene>